<keyword evidence="7" id="KW-0482">Metalloprotease</keyword>
<evidence type="ECO:0000256" key="13">
    <source>
        <dbReference type="ARBA" id="ARBA00071271"/>
    </source>
</evidence>
<dbReference type="OrthoDB" id="9773892at2"/>
<keyword evidence="3" id="KW-0645">Protease</keyword>
<dbReference type="KEGG" id="cpb:Cphamn1_1387"/>
<dbReference type="eggNOG" id="COG2195">
    <property type="taxonomic scope" value="Bacteria"/>
</dbReference>
<dbReference type="EMBL" id="CP001101">
    <property type="protein sequence ID" value="ACE04315.1"/>
    <property type="molecule type" value="Genomic_DNA"/>
</dbReference>
<name>B3EJB5_CHLPB</name>
<dbReference type="AlphaFoldDB" id="B3EJB5"/>
<dbReference type="InterPro" id="IPR002933">
    <property type="entry name" value="Peptidase_M20"/>
</dbReference>
<accession>B3EJB5</accession>
<dbReference type="InterPro" id="IPR001160">
    <property type="entry name" value="Peptidase_M20C"/>
</dbReference>
<dbReference type="STRING" id="331678.Cphamn1_1387"/>
<evidence type="ECO:0000256" key="15">
    <source>
        <dbReference type="ARBA" id="ARBA00076004"/>
    </source>
</evidence>
<protein>
    <recommendedName>
        <fullName evidence="13">Cytosol non-specific dipeptidase</fullName>
        <ecNumber evidence="10">3.4.13.18</ecNumber>
    </recommendedName>
    <alternativeName>
        <fullName evidence="16">Aminoacyl-histidine dipeptidase</fullName>
    </alternativeName>
    <alternativeName>
        <fullName evidence="15">Beta-alanyl-histidine dipeptidase</fullName>
    </alternativeName>
    <alternativeName>
        <fullName evidence="14">Carnosinase</fullName>
    </alternativeName>
    <alternativeName>
        <fullName evidence="11">Peptidase D</fullName>
    </alternativeName>
    <alternativeName>
        <fullName evidence="17">Xaa-His dipeptidase</fullName>
    </alternativeName>
</protein>
<gene>
    <name evidence="19" type="ordered locus">Cphamn1_1387</name>
</gene>
<keyword evidence="8" id="KW-0170">Cobalt</keyword>
<evidence type="ECO:0000256" key="6">
    <source>
        <dbReference type="ARBA" id="ARBA00022833"/>
    </source>
</evidence>
<evidence type="ECO:0000256" key="11">
    <source>
        <dbReference type="ARBA" id="ARBA00044252"/>
    </source>
</evidence>
<organism evidence="19">
    <name type="scientific">Chlorobium phaeobacteroides (strain BS1)</name>
    <dbReference type="NCBI Taxonomy" id="331678"/>
    <lineage>
        <taxon>Bacteria</taxon>
        <taxon>Pseudomonadati</taxon>
        <taxon>Chlorobiota</taxon>
        <taxon>Chlorobiia</taxon>
        <taxon>Chlorobiales</taxon>
        <taxon>Chlorobiaceae</taxon>
        <taxon>Chlorobium/Pelodictyon group</taxon>
        <taxon>Chlorobium</taxon>
    </lineage>
</organism>
<evidence type="ECO:0000256" key="9">
    <source>
        <dbReference type="ARBA" id="ARBA00036421"/>
    </source>
</evidence>
<keyword evidence="6" id="KW-0862">Zinc</keyword>
<evidence type="ECO:0000256" key="16">
    <source>
        <dbReference type="ARBA" id="ARBA00077688"/>
    </source>
</evidence>
<comment type="cofactor">
    <cofactor evidence="2">
        <name>Zn(2+)</name>
        <dbReference type="ChEBI" id="CHEBI:29105"/>
    </cofactor>
</comment>
<dbReference type="Gene3D" id="3.40.630.10">
    <property type="entry name" value="Zn peptidases"/>
    <property type="match status" value="2"/>
</dbReference>
<dbReference type="PANTHER" id="PTHR43501:SF1">
    <property type="entry name" value="CYTOSOL NON-SPECIFIC DIPEPTIDASE"/>
    <property type="match status" value="1"/>
</dbReference>
<dbReference type="GO" id="GO:0005829">
    <property type="term" value="C:cytosol"/>
    <property type="evidence" value="ECO:0007669"/>
    <property type="project" value="TreeGrafter"/>
</dbReference>
<evidence type="ECO:0000256" key="17">
    <source>
        <dbReference type="ARBA" id="ARBA00078074"/>
    </source>
</evidence>
<evidence type="ECO:0000256" key="7">
    <source>
        <dbReference type="ARBA" id="ARBA00023049"/>
    </source>
</evidence>
<evidence type="ECO:0000256" key="12">
    <source>
        <dbReference type="ARBA" id="ARBA00061423"/>
    </source>
</evidence>
<dbReference type="Pfam" id="PF07687">
    <property type="entry name" value="M20_dimer"/>
    <property type="match status" value="1"/>
</dbReference>
<evidence type="ECO:0000256" key="8">
    <source>
        <dbReference type="ARBA" id="ARBA00023285"/>
    </source>
</evidence>
<dbReference type="GO" id="GO:0070573">
    <property type="term" value="F:metallodipeptidase activity"/>
    <property type="evidence" value="ECO:0007669"/>
    <property type="project" value="TreeGrafter"/>
</dbReference>
<evidence type="ECO:0000256" key="5">
    <source>
        <dbReference type="ARBA" id="ARBA00022801"/>
    </source>
</evidence>
<dbReference type="FunFam" id="3.40.630.10:FF:000018">
    <property type="entry name" value="Aminoacyl-histidine dipeptidase PepD"/>
    <property type="match status" value="1"/>
</dbReference>
<reference evidence="19" key="1">
    <citation type="submission" date="2008-06" db="EMBL/GenBank/DDBJ databases">
        <title>Complete sequence of Chlorobium phaeobacteroides BS1.</title>
        <authorList>
            <consortium name="US DOE Joint Genome Institute"/>
            <person name="Lucas S."/>
            <person name="Copeland A."/>
            <person name="Lapidus A."/>
            <person name="Glavina del Rio T."/>
            <person name="Dalin E."/>
            <person name="Tice H."/>
            <person name="Bruce D."/>
            <person name="Goodwin L."/>
            <person name="Pitluck S."/>
            <person name="Schmutz J."/>
            <person name="Larimer F."/>
            <person name="Land M."/>
            <person name="Hauser L."/>
            <person name="Kyrpides N."/>
            <person name="Ovchinnikova G."/>
            <person name="Li T."/>
            <person name="Liu Z."/>
            <person name="Zhao F."/>
            <person name="Overmann J."/>
            <person name="Bryant D.A."/>
            <person name="Richardson P."/>
        </authorList>
    </citation>
    <scope>NUCLEOTIDE SEQUENCE [LARGE SCALE GENOMIC DNA]</scope>
    <source>
        <strain evidence="19">BS1</strain>
    </source>
</reference>
<evidence type="ECO:0000256" key="2">
    <source>
        <dbReference type="ARBA" id="ARBA00001947"/>
    </source>
</evidence>
<dbReference type="CDD" id="cd03890">
    <property type="entry name" value="M20_pepD"/>
    <property type="match status" value="1"/>
</dbReference>
<comment type="catalytic activity">
    <reaction evidence="9">
        <text>Hydrolysis of dipeptides, preferentially hydrophobic dipeptides including prolyl amino acids.</text>
        <dbReference type="EC" id="3.4.13.18"/>
    </reaction>
</comment>
<dbReference type="HOGENOM" id="CLU_028526_0_0_10"/>
<evidence type="ECO:0000256" key="3">
    <source>
        <dbReference type="ARBA" id="ARBA00022670"/>
    </source>
</evidence>
<evidence type="ECO:0000313" key="19">
    <source>
        <dbReference type="EMBL" id="ACE04315.1"/>
    </source>
</evidence>
<keyword evidence="4" id="KW-0479">Metal-binding</keyword>
<dbReference type="GO" id="GO:0046872">
    <property type="term" value="F:metal ion binding"/>
    <property type="evidence" value="ECO:0007669"/>
    <property type="project" value="UniProtKB-KW"/>
</dbReference>
<dbReference type="FunFam" id="3.40.630.10:FF:000015">
    <property type="entry name" value="Aminoacyl-histidine dipeptidase PepD"/>
    <property type="match status" value="1"/>
</dbReference>
<comment type="cofactor">
    <cofactor evidence="1">
        <name>Co(2+)</name>
        <dbReference type="ChEBI" id="CHEBI:48828"/>
    </cofactor>
</comment>
<evidence type="ECO:0000256" key="1">
    <source>
        <dbReference type="ARBA" id="ARBA00001941"/>
    </source>
</evidence>
<comment type="similarity">
    <text evidence="12">Belongs to the peptidase M20C family.</text>
</comment>
<sequence>MGNDILQLKPQEVWRLFYSLTRIPRPSGHEDAVREFIATFGKNLGLKTMVDRVGNVIIRKPATPGMENRKGVILQAHLDMVPQKNSGTEHDFYNDPIDIIVDGEWVCARGTTLGADNGIGVAAIMAVLESGPMRHGPLEALFTSNEESGMTGAFGLKPGLLQGKILMNLDSEQEGELSIGCAGGLDATMTFRYSEKPVPDGYIGFSIAVTGLKGGHSGVDIHRGRGNANKILNRLLYEGYTRHGMLLSAIHGGSLRNAIPREATAMVAVSARQAERFLEDTYRLAAKIKQEFSTADPDLEIVAVSVGVPDRVIEERVAVNLFNTLCACPNGVMRMSDEMEGLVETSNNLAVVKSGEGAMTVECLLRSSVDSAREELENMIRSIFQPAGAVCLFDGAYPGWKPNPGSPVLQSMTEIYTKMFGEAPEIRAVHAGLECGIIGATYPGLDMISFGPTILYPHSPDEKVSSTSVLRFRDFLVETLAQLPLAAQGSRLQ</sequence>
<dbReference type="MEROPS" id="M20.012"/>
<dbReference type="PIRSF" id="PIRSF016599">
    <property type="entry name" value="Xaa-His_dipept"/>
    <property type="match status" value="1"/>
</dbReference>
<evidence type="ECO:0000256" key="14">
    <source>
        <dbReference type="ARBA" id="ARBA00075285"/>
    </source>
</evidence>
<evidence type="ECO:0000256" key="10">
    <source>
        <dbReference type="ARBA" id="ARBA00038976"/>
    </source>
</evidence>
<dbReference type="SUPFAM" id="SSF53187">
    <property type="entry name" value="Zn-dependent exopeptidases"/>
    <property type="match status" value="1"/>
</dbReference>
<evidence type="ECO:0000256" key="4">
    <source>
        <dbReference type="ARBA" id="ARBA00022723"/>
    </source>
</evidence>
<dbReference type="InterPro" id="IPR011650">
    <property type="entry name" value="Peptidase_M20_dimer"/>
</dbReference>
<feature type="domain" description="Peptidase M20 dimerisation" evidence="18">
    <location>
        <begin position="208"/>
        <end position="291"/>
    </location>
</feature>
<proteinExistence type="inferred from homology"/>
<dbReference type="PANTHER" id="PTHR43501">
    <property type="entry name" value="CYTOSOL NON-SPECIFIC DIPEPTIDASE"/>
    <property type="match status" value="1"/>
</dbReference>
<dbReference type="NCBIfam" id="TIGR01893">
    <property type="entry name" value="aa-his-dipept"/>
    <property type="match status" value="1"/>
</dbReference>
<dbReference type="EC" id="3.4.13.18" evidence="10"/>
<dbReference type="Pfam" id="PF01546">
    <property type="entry name" value="Peptidase_M20"/>
    <property type="match status" value="1"/>
</dbReference>
<dbReference type="PRINTS" id="PR00934">
    <property type="entry name" value="XHISDIPTASE"/>
</dbReference>
<dbReference type="GO" id="GO:0006508">
    <property type="term" value="P:proteolysis"/>
    <property type="evidence" value="ECO:0007669"/>
    <property type="project" value="UniProtKB-KW"/>
</dbReference>
<evidence type="ECO:0000259" key="18">
    <source>
        <dbReference type="Pfam" id="PF07687"/>
    </source>
</evidence>
<keyword evidence="5" id="KW-0378">Hydrolase</keyword>